<gene>
    <name evidence="7" type="ORF">E8A74_16375</name>
</gene>
<proteinExistence type="predicted"/>
<name>A0A4U1JCL7_9BACT</name>
<dbReference type="SUPFAM" id="SSF53706">
    <property type="entry name" value="Formate dehydrogenase/DMSO reductase, domains 1-3"/>
    <property type="match status" value="1"/>
</dbReference>
<dbReference type="InterPro" id="IPR006963">
    <property type="entry name" value="Mopterin_OxRdtase_4Fe-4S_dom"/>
</dbReference>
<evidence type="ECO:0000259" key="6">
    <source>
        <dbReference type="PROSITE" id="PS51669"/>
    </source>
</evidence>
<sequence length="726" mass="77930">MAHPPTIHFRTCNVCEAMCGMRVAVEDNRVVEIRGDRDDVFSRGHICPKGPAMRELQEDPDRLRFPLRRTAQGFVRVGWDEALAEAGERLAALQRAHGPDSVAMYLGNPTAHGHGAILGANLLGMALGTKNRFDSNSQDANPRIYAALQMFGEATSLTLPDIDRTDYFLVFGANPAASGGSIMTLGDVRNRLAGVRERGGKFILFDPRKTETAAYADEHHFIRPGSDAALLLGMLHVIFAENLYDNGALTDLADGVAELRAIAARFAPERIEGPTGIPAADVRRIAREFARTPRAVAYGRMGLSTSAFGPLSSFLVDALNIVTGHFDRPGGAMFATPAADVVRIARILGMGGHGRFRSRVRGLPEVGGNLPATTMAEEMETPGPGQIRGFVVVAGNPVLSVPNGERIGRALSNLDFMVAVDIYLNETTRHAHLILPPRYALERSHYDLLFHTLAVRNTAKWSAPVIEPPPDTKDDVEILVDLAASLLGKRLSPSPLGAAAERLVGLLNKLGADGLLDVLLRTGPYGDRFLPSSKGLNLEKLKKAEHGIDLGPLRPMFRERVRTKTGKVRLAPPEILADVPRLERFLDEAAAAGLVLIGRRHMRNNNSWMHNVPSLVKGPDRSMLLVHPKDAARLGLTSGTRVRVRSRVGEVVVAMAVTEDVMPGVVSLPHGHGHAAAADTMRVAAGVPGANANAITDDLHVEPLTGTAILNGVPVTVEAADAGTPV</sequence>
<feature type="domain" description="4Fe-4S Mo/W bis-MGD-type" evidence="6">
    <location>
        <begin position="5"/>
        <end position="61"/>
    </location>
</feature>
<dbReference type="Pfam" id="PF01568">
    <property type="entry name" value="Molydop_binding"/>
    <property type="match status" value="1"/>
</dbReference>
<evidence type="ECO:0000256" key="3">
    <source>
        <dbReference type="ARBA" id="ARBA00023002"/>
    </source>
</evidence>
<dbReference type="SUPFAM" id="SSF50692">
    <property type="entry name" value="ADC-like"/>
    <property type="match status" value="1"/>
</dbReference>
<dbReference type="GO" id="GO:0045333">
    <property type="term" value="P:cellular respiration"/>
    <property type="evidence" value="ECO:0007669"/>
    <property type="project" value="UniProtKB-ARBA"/>
</dbReference>
<dbReference type="Pfam" id="PF00384">
    <property type="entry name" value="Molybdopterin"/>
    <property type="match status" value="1"/>
</dbReference>
<keyword evidence="3" id="KW-0560">Oxidoreductase</keyword>
<dbReference type="GO" id="GO:0043546">
    <property type="term" value="F:molybdopterin cofactor binding"/>
    <property type="evidence" value="ECO:0007669"/>
    <property type="project" value="InterPro"/>
</dbReference>
<keyword evidence="1" id="KW-0004">4Fe-4S</keyword>
<dbReference type="AlphaFoldDB" id="A0A4U1JCL7"/>
<dbReference type="Gene3D" id="2.20.25.90">
    <property type="entry name" value="ADC-like domains"/>
    <property type="match status" value="1"/>
</dbReference>
<keyword evidence="8" id="KW-1185">Reference proteome</keyword>
<evidence type="ECO:0000256" key="4">
    <source>
        <dbReference type="ARBA" id="ARBA00023004"/>
    </source>
</evidence>
<protein>
    <submittedName>
        <fullName evidence="7">Molybdopterin oxidoreductase family protein</fullName>
    </submittedName>
</protein>
<dbReference type="SMART" id="SM00926">
    <property type="entry name" value="Molybdop_Fe4S4"/>
    <property type="match status" value="1"/>
</dbReference>
<dbReference type="GO" id="GO:0046872">
    <property type="term" value="F:metal ion binding"/>
    <property type="evidence" value="ECO:0007669"/>
    <property type="project" value="UniProtKB-KW"/>
</dbReference>
<dbReference type="PANTHER" id="PTHR43105">
    <property type="entry name" value="RESPIRATORY NITRATE REDUCTASE"/>
    <property type="match status" value="1"/>
</dbReference>
<dbReference type="PANTHER" id="PTHR43105:SF9">
    <property type="entry name" value="NADPH-FE(3+) OXIDOREDUCTASE SUBUNIT ALPHA"/>
    <property type="match status" value="1"/>
</dbReference>
<dbReference type="Gene3D" id="3.40.50.740">
    <property type="match status" value="1"/>
</dbReference>
<accession>A0A4U1JCL7</accession>
<dbReference type="PROSITE" id="PS51669">
    <property type="entry name" value="4FE4S_MOW_BIS_MGD"/>
    <property type="match status" value="1"/>
</dbReference>
<dbReference type="InterPro" id="IPR006656">
    <property type="entry name" value="Mopterin_OxRdtase"/>
</dbReference>
<keyword evidence="5" id="KW-0411">Iron-sulfur</keyword>
<evidence type="ECO:0000256" key="5">
    <source>
        <dbReference type="ARBA" id="ARBA00023014"/>
    </source>
</evidence>
<dbReference type="OrthoDB" id="9757870at2"/>
<dbReference type="Gene3D" id="3.40.228.10">
    <property type="entry name" value="Dimethylsulfoxide Reductase, domain 2"/>
    <property type="match status" value="1"/>
</dbReference>
<comment type="caution">
    <text evidence="7">The sequence shown here is derived from an EMBL/GenBank/DDBJ whole genome shotgun (WGS) entry which is preliminary data.</text>
</comment>
<dbReference type="Proteomes" id="UP000309215">
    <property type="component" value="Unassembled WGS sequence"/>
</dbReference>
<dbReference type="InterPro" id="IPR006657">
    <property type="entry name" value="MoPterin_dinucl-bd_dom"/>
</dbReference>
<dbReference type="GO" id="GO:0016491">
    <property type="term" value="F:oxidoreductase activity"/>
    <property type="evidence" value="ECO:0007669"/>
    <property type="project" value="UniProtKB-KW"/>
</dbReference>
<organism evidence="7 8">
    <name type="scientific">Polyangium fumosum</name>
    <dbReference type="NCBI Taxonomy" id="889272"/>
    <lineage>
        <taxon>Bacteria</taxon>
        <taxon>Pseudomonadati</taxon>
        <taxon>Myxococcota</taxon>
        <taxon>Polyangia</taxon>
        <taxon>Polyangiales</taxon>
        <taxon>Polyangiaceae</taxon>
        <taxon>Polyangium</taxon>
    </lineage>
</organism>
<dbReference type="Gene3D" id="2.40.40.20">
    <property type="match status" value="1"/>
</dbReference>
<dbReference type="InterPro" id="IPR009010">
    <property type="entry name" value="Asp_de-COase-like_dom_sf"/>
</dbReference>
<evidence type="ECO:0000313" key="8">
    <source>
        <dbReference type="Proteomes" id="UP000309215"/>
    </source>
</evidence>
<evidence type="ECO:0000256" key="1">
    <source>
        <dbReference type="ARBA" id="ARBA00022485"/>
    </source>
</evidence>
<dbReference type="InterPro" id="IPR050123">
    <property type="entry name" value="Prok_molybdopt-oxidoreductase"/>
</dbReference>
<dbReference type="GO" id="GO:0051539">
    <property type="term" value="F:4 iron, 4 sulfur cluster binding"/>
    <property type="evidence" value="ECO:0007669"/>
    <property type="project" value="UniProtKB-KW"/>
</dbReference>
<dbReference type="Pfam" id="PF04879">
    <property type="entry name" value="Molybdop_Fe4S4"/>
    <property type="match status" value="1"/>
</dbReference>
<dbReference type="EMBL" id="SSMQ01000015">
    <property type="protein sequence ID" value="TKD07869.1"/>
    <property type="molecule type" value="Genomic_DNA"/>
</dbReference>
<keyword evidence="4" id="KW-0408">Iron</keyword>
<reference evidence="7 8" key="1">
    <citation type="submission" date="2019-04" db="EMBL/GenBank/DDBJ databases">
        <authorList>
            <person name="Li Y."/>
            <person name="Wang J."/>
        </authorList>
    </citation>
    <scope>NUCLEOTIDE SEQUENCE [LARGE SCALE GENOMIC DNA]</scope>
    <source>
        <strain evidence="7 8">DSM 14668</strain>
    </source>
</reference>
<keyword evidence="2" id="KW-0479">Metal-binding</keyword>
<dbReference type="RefSeq" id="WP_136929957.1">
    <property type="nucleotide sequence ID" value="NZ_SSMQ01000015.1"/>
</dbReference>
<evidence type="ECO:0000256" key="2">
    <source>
        <dbReference type="ARBA" id="ARBA00022723"/>
    </source>
</evidence>
<dbReference type="GO" id="GO:0016020">
    <property type="term" value="C:membrane"/>
    <property type="evidence" value="ECO:0007669"/>
    <property type="project" value="TreeGrafter"/>
</dbReference>
<evidence type="ECO:0000313" key="7">
    <source>
        <dbReference type="EMBL" id="TKD07869.1"/>
    </source>
</evidence>